<feature type="transmembrane region" description="Helical" evidence="2">
    <location>
        <begin position="285"/>
        <end position="303"/>
    </location>
</feature>
<feature type="transmembrane region" description="Helical" evidence="2">
    <location>
        <begin position="51"/>
        <end position="72"/>
    </location>
</feature>
<feature type="transmembrane region" description="Helical" evidence="2">
    <location>
        <begin position="160"/>
        <end position="186"/>
    </location>
</feature>
<evidence type="ECO:0000313" key="3">
    <source>
        <dbReference type="EMBL" id="PWF49072.1"/>
    </source>
</evidence>
<gene>
    <name evidence="3" type="ORF">C7C56_008530</name>
</gene>
<evidence type="ECO:0000313" key="4">
    <source>
        <dbReference type="Proteomes" id="UP000241421"/>
    </source>
</evidence>
<feature type="transmembrane region" description="Helical" evidence="2">
    <location>
        <begin position="122"/>
        <end position="140"/>
    </location>
</feature>
<dbReference type="OrthoDB" id="9765721at2"/>
<dbReference type="AlphaFoldDB" id="A0A2U2HNN3"/>
<feature type="transmembrane region" description="Helical" evidence="2">
    <location>
        <begin position="198"/>
        <end position="222"/>
    </location>
</feature>
<feature type="compositionally biased region" description="Basic and acidic residues" evidence="1">
    <location>
        <begin position="1"/>
        <end position="11"/>
    </location>
</feature>
<sequence length="406" mass="45082">MQLALTDKDDAPTPGAATRAAARPAAARPADDAALRGDQRFAFTGSGGEYFRIWVVNLLLTIVTLGVYSAWAKVRRLQYFYRNTRIAGSSFYYHGDARAILKGRVLAVGLLVAFKFSWGRSVAASIVVAALLAAIMPWLLSRSFRFTMINSSYRGLRLRFAGTVGGAYKALSLFPILLAVTAFFAWTVFVTFWRSGGISVVLSVLLPLLVFAAMVPVAHFFLKRYQHDNAYFGQTPFFFHAPLGDFFKIYGRAIGVFFLGSFSAFAFTLLTGRMFAWLMQGTFGWLFQIIYGLLSASAFYLFLRPYLESRIQNVVWNNTVLGGHHFLSTASARQLVWIHASNLVLIMLTCGLYKPFATIRLVKYKVESMCLVFDDSVEDFLLNQAGDNAGALGQEAGDFFDVDIAL</sequence>
<feature type="transmembrane region" description="Helical" evidence="2">
    <location>
        <begin position="256"/>
        <end position="279"/>
    </location>
</feature>
<feature type="compositionally biased region" description="Low complexity" evidence="1">
    <location>
        <begin position="12"/>
        <end position="28"/>
    </location>
</feature>
<dbReference type="EMBL" id="PXWF02000117">
    <property type="protein sequence ID" value="PWF49072.1"/>
    <property type="molecule type" value="Genomic_DNA"/>
</dbReference>
<dbReference type="Pfam" id="PF05987">
    <property type="entry name" value="DUF898"/>
    <property type="match status" value="1"/>
</dbReference>
<name>A0A2U2HNN3_9BURK</name>
<organism evidence="3 4">
    <name type="scientific">Massilia glaciei</name>
    <dbReference type="NCBI Taxonomy" id="1524097"/>
    <lineage>
        <taxon>Bacteria</taxon>
        <taxon>Pseudomonadati</taxon>
        <taxon>Pseudomonadota</taxon>
        <taxon>Betaproteobacteria</taxon>
        <taxon>Burkholderiales</taxon>
        <taxon>Oxalobacteraceae</taxon>
        <taxon>Telluria group</taxon>
        <taxon>Massilia</taxon>
    </lineage>
</organism>
<reference evidence="3 4" key="1">
    <citation type="submission" date="2018-04" db="EMBL/GenBank/DDBJ databases">
        <title>Massilia violaceinigra sp. nov., a novel purple-pigmented bacterium isolated from Tianshan glacier, Xinjiang, China.</title>
        <authorList>
            <person name="Wang H."/>
        </authorList>
    </citation>
    <scope>NUCLEOTIDE SEQUENCE [LARGE SCALE GENOMIC DNA]</scope>
    <source>
        <strain evidence="3 4">B448-2</strain>
    </source>
</reference>
<keyword evidence="4" id="KW-1185">Reference proteome</keyword>
<protein>
    <submittedName>
        <fullName evidence="3">DUF898 domain-containing protein</fullName>
    </submittedName>
</protein>
<accession>A0A2U2HNN3</accession>
<keyword evidence="2" id="KW-1133">Transmembrane helix</keyword>
<keyword evidence="2" id="KW-0812">Transmembrane</keyword>
<feature type="region of interest" description="Disordered" evidence="1">
    <location>
        <begin position="1"/>
        <end position="31"/>
    </location>
</feature>
<dbReference type="InterPro" id="IPR010295">
    <property type="entry name" value="DUF898"/>
</dbReference>
<evidence type="ECO:0000256" key="2">
    <source>
        <dbReference type="SAM" id="Phobius"/>
    </source>
</evidence>
<dbReference type="Proteomes" id="UP000241421">
    <property type="component" value="Unassembled WGS sequence"/>
</dbReference>
<keyword evidence="2" id="KW-0472">Membrane</keyword>
<evidence type="ECO:0000256" key="1">
    <source>
        <dbReference type="SAM" id="MobiDB-lite"/>
    </source>
</evidence>
<dbReference type="RefSeq" id="WP_106757015.1">
    <property type="nucleotide sequence ID" value="NZ_PXWF02000117.1"/>
</dbReference>
<comment type="caution">
    <text evidence="3">The sequence shown here is derived from an EMBL/GenBank/DDBJ whole genome shotgun (WGS) entry which is preliminary data.</text>
</comment>
<proteinExistence type="predicted"/>